<name>A0A5C7T8G5_THASP</name>
<evidence type="ECO:0000313" key="3">
    <source>
        <dbReference type="Proteomes" id="UP000321192"/>
    </source>
</evidence>
<dbReference type="InterPro" id="IPR024402">
    <property type="entry name" value="DUF2726"/>
</dbReference>
<evidence type="ECO:0000313" key="2">
    <source>
        <dbReference type="EMBL" id="TXH92293.1"/>
    </source>
</evidence>
<feature type="domain" description="DUF2726" evidence="1">
    <location>
        <begin position="42"/>
        <end position="164"/>
    </location>
</feature>
<sequence length="174" mass="18739">MNDIVGLAIIAIAIGSLAMAFLWKQVKTGGGTSPAAYKYQAKPLLEQGESEFFLKLKEAMHGYEIFPRVAMLSFLRPTRGGAKKDDANTPAFNAIARKRVGFVVCRPDTLQVLAIAELDCSKNAQQRREASWRDMGAASAGIPTIRWTAAESPTLEGIRSAILNAITDAKGAAQ</sequence>
<dbReference type="EMBL" id="SSFD01000012">
    <property type="protein sequence ID" value="TXH92293.1"/>
    <property type="molecule type" value="Genomic_DNA"/>
</dbReference>
<organism evidence="2 3">
    <name type="scientific">Thauera aminoaromatica</name>
    <dbReference type="NCBI Taxonomy" id="164330"/>
    <lineage>
        <taxon>Bacteria</taxon>
        <taxon>Pseudomonadati</taxon>
        <taxon>Pseudomonadota</taxon>
        <taxon>Betaproteobacteria</taxon>
        <taxon>Rhodocyclales</taxon>
        <taxon>Zoogloeaceae</taxon>
        <taxon>Thauera</taxon>
    </lineage>
</organism>
<accession>A0A5C7T8G5</accession>
<comment type="caution">
    <text evidence="2">The sequence shown here is derived from an EMBL/GenBank/DDBJ whole genome shotgun (WGS) entry which is preliminary data.</text>
</comment>
<proteinExistence type="predicted"/>
<dbReference type="Proteomes" id="UP000321192">
    <property type="component" value="Unassembled WGS sequence"/>
</dbReference>
<dbReference type="Pfam" id="PF10881">
    <property type="entry name" value="DUF2726"/>
    <property type="match status" value="1"/>
</dbReference>
<reference evidence="2 3" key="1">
    <citation type="submission" date="2018-09" db="EMBL/GenBank/DDBJ databases">
        <title>Metagenome Assembled Genomes from an Advanced Water Purification Facility.</title>
        <authorList>
            <person name="Stamps B.W."/>
            <person name="Spear J.R."/>
        </authorList>
    </citation>
    <scope>NUCLEOTIDE SEQUENCE [LARGE SCALE GENOMIC DNA]</scope>
    <source>
        <strain evidence="2">Bin_27_1</strain>
    </source>
</reference>
<protein>
    <submittedName>
        <fullName evidence="2">DUF2726 domain-containing protein</fullName>
    </submittedName>
</protein>
<gene>
    <name evidence="2" type="ORF">E6Q80_00710</name>
</gene>
<dbReference type="AlphaFoldDB" id="A0A5C7T8G5"/>
<evidence type="ECO:0000259" key="1">
    <source>
        <dbReference type="Pfam" id="PF10881"/>
    </source>
</evidence>
<dbReference type="RefSeq" id="WP_276656294.1">
    <property type="nucleotide sequence ID" value="NZ_SSFD01000012.1"/>
</dbReference>